<dbReference type="GO" id="GO:0016051">
    <property type="term" value="P:carbohydrate biosynthetic process"/>
    <property type="evidence" value="ECO:0007669"/>
    <property type="project" value="InterPro"/>
</dbReference>
<keyword evidence="10" id="KW-0732">Signal</keyword>
<comment type="similarity">
    <text evidence="2 9">Belongs to the sulfotransferase 2 family.</text>
</comment>
<keyword evidence="5" id="KW-1133">Transmembrane helix</keyword>
<keyword evidence="9" id="KW-0119">Carbohydrate metabolism</keyword>
<keyword evidence="4" id="KW-0812">Transmembrane</keyword>
<name>A0AA35R2Z9_GEOBA</name>
<keyword evidence="7" id="KW-0472">Membrane</keyword>
<dbReference type="PANTHER" id="PTHR12137:SF54">
    <property type="entry name" value="CARBOHYDRATE SULFOTRANSFERASE"/>
    <property type="match status" value="1"/>
</dbReference>
<evidence type="ECO:0000256" key="3">
    <source>
        <dbReference type="ARBA" id="ARBA00022679"/>
    </source>
</evidence>
<dbReference type="GO" id="GO:0000139">
    <property type="term" value="C:Golgi membrane"/>
    <property type="evidence" value="ECO:0007669"/>
    <property type="project" value="UniProtKB-SubCell"/>
</dbReference>
<evidence type="ECO:0000256" key="7">
    <source>
        <dbReference type="ARBA" id="ARBA00023136"/>
    </source>
</evidence>
<dbReference type="AlphaFoldDB" id="A0AA35R2Z9"/>
<evidence type="ECO:0000256" key="8">
    <source>
        <dbReference type="ARBA" id="ARBA00023180"/>
    </source>
</evidence>
<reference evidence="11" key="1">
    <citation type="submission" date="2023-03" db="EMBL/GenBank/DDBJ databases">
        <authorList>
            <person name="Steffen K."/>
            <person name="Cardenas P."/>
        </authorList>
    </citation>
    <scope>NUCLEOTIDE SEQUENCE</scope>
</reference>
<keyword evidence="12" id="KW-1185">Reference proteome</keyword>
<evidence type="ECO:0000256" key="4">
    <source>
        <dbReference type="ARBA" id="ARBA00022692"/>
    </source>
</evidence>
<dbReference type="InterPro" id="IPR005331">
    <property type="entry name" value="Sulfotransferase"/>
</dbReference>
<evidence type="ECO:0000313" key="11">
    <source>
        <dbReference type="EMBL" id="CAI8002197.1"/>
    </source>
</evidence>
<dbReference type="GO" id="GO:0008146">
    <property type="term" value="F:sulfotransferase activity"/>
    <property type="evidence" value="ECO:0007669"/>
    <property type="project" value="InterPro"/>
</dbReference>
<organism evidence="11 12">
    <name type="scientific">Geodia barretti</name>
    <name type="common">Barrett's horny sponge</name>
    <dbReference type="NCBI Taxonomy" id="519541"/>
    <lineage>
        <taxon>Eukaryota</taxon>
        <taxon>Metazoa</taxon>
        <taxon>Porifera</taxon>
        <taxon>Demospongiae</taxon>
        <taxon>Heteroscleromorpha</taxon>
        <taxon>Tetractinellida</taxon>
        <taxon>Astrophorina</taxon>
        <taxon>Geodiidae</taxon>
        <taxon>Geodia</taxon>
    </lineage>
</organism>
<sequence length="385" mass="45487">MRLHHRVLGCGCCLLFFFLLVPTVNELMWNRSICHSENSGIIASSALSSNTHHTSRDILMGLPKDNEDSHTLALSEHPDIEIRGKFQKERMKEFCKKHVFVRESLPSDPPTAKLFYRHLIFEEHTQSMFCFVPKIGCTNMKRLMLYMGGHLPLDTLDWPWVEDSKYLEPALKHASLMNVTLTQLQRLTMMHTYYKFMIVRNPLDRLVSGYRNKIEPPLDFQKQDSFPHKIKKEILMRFQLREFLQWKQAFKTKPYNISVSFQHFVHYLIYTPTEDLNEHFQTSMDICHPCVVDFDFYGNFRNFSHDTQALIIKFKTDPRYYRDESLHGTGDKTAHVLPHYYNQLTFREKVKLIGVIYDELAFYYTLYPSERFSHVSLLGVNIPIV</sequence>
<keyword evidence="9" id="KW-0735">Signal-anchor</keyword>
<comment type="subcellular location">
    <subcellularLocation>
        <location evidence="1 9">Golgi apparatus membrane</location>
        <topology evidence="1 9">Single-pass type II membrane protein</topology>
    </subcellularLocation>
</comment>
<evidence type="ECO:0000256" key="2">
    <source>
        <dbReference type="ARBA" id="ARBA00006339"/>
    </source>
</evidence>
<comment type="caution">
    <text evidence="11">The sequence shown here is derived from an EMBL/GenBank/DDBJ whole genome shotgun (WGS) entry which is preliminary data.</text>
</comment>
<evidence type="ECO:0000256" key="1">
    <source>
        <dbReference type="ARBA" id="ARBA00004323"/>
    </source>
</evidence>
<keyword evidence="8 9" id="KW-0325">Glycoprotein</keyword>
<evidence type="ECO:0000313" key="12">
    <source>
        <dbReference type="Proteomes" id="UP001174909"/>
    </source>
</evidence>
<proteinExistence type="inferred from homology"/>
<protein>
    <recommendedName>
        <fullName evidence="9">Carbohydrate sulfotransferase</fullName>
        <ecNumber evidence="9">2.8.2.-</ecNumber>
    </recommendedName>
</protein>
<gene>
    <name evidence="11" type="ORF">GBAR_LOCUS3349</name>
</gene>
<feature type="chain" id="PRO_5041242493" description="Carbohydrate sulfotransferase" evidence="10">
    <location>
        <begin position="27"/>
        <end position="385"/>
    </location>
</feature>
<dbReference type="InterPro" id="IPR018011">
    <property type="entry name" value="Carb_sulfotrans_8-10"/>
</dbReference>
<dbReference type="Proteomes" id="UP001174909">
    <property type="component" value="Unassembled WGS sequence"/>
</dbReference>
<dbReference type="EC" id="2.8.2.-" evidence="9"/>
<dbReference type="EMBL" id="CASHTH010000468">
    <property type="protein sequence ID" value="CAI8002197.1"/>
    <property type="molecule type" value="Genomic_DNA"/>
</dbReference>
<evidence type="ECO:0000256" key="6">
    <source>
        <dbReference type="ARBA" id="ARBA00023034"/>
    </source>
</evidence>
<feature type="signal peptide" evidence="10">
    <location>
        <begin position="1"/>
        <end position="26"/>
    </location>
</feature>
<keyword evidence="6 9" id="KW-0333">Golgi apparatus</keyword>
<evidence type="ECO:0000256" key="10">
    <source>
        <dbReference type="SAM" id="SignalP"/>
    </source>
</evidence>
<evidence type="ECO:0000256" key="9">
    <source>
        <dbReference type="RuleBase" id="RU364020"/>
    </source>
</evidence>
<keyword evidence="3 9" id="KW-0808">Transferase</keyword>
<evidence type="ECO:0000256" key="5">
    <source>
        <dbReference type="ARBA" id="ARBA00022989"/>
    </source>
</evidence>
<dbReference type="Pfam" id="PF03567">
    <property type="entry name" value="Sulfotransfer_2"/>
    <property type="match status" value="1"/>
</dbReference>
<dbReference type="PANTHER" id="PTHR12137">
    <property type="entry name" value="CARBOHYDRATE SULFOTRANSFERASE"/>
    <property type="match status" value="1"/>
</dbReference>
<accession>A0AA35R2Z9</accession>